<evidence type="ECO:0000256" key="4">
    <source>
        <dbReference type="ARBA" id="ARBA00023139"/>
    </source>
</evidence>
<dbReference type="Proteomes" id="UP000601435">
    <property type="component" value="Unassembled WGS sequence"/>
</dbReference>
<dbReference type="AlphaFoldDB" id="A0A812ZAH8"/>
<evidence type="ECO:0000256" key="1">
    <source>
        <dbReference type="ARBA" id="ARBA00022475"/>
    </source>
</evidence>
<evidence type="ECO:0000313" key="7">
    <source>
        <dbReference type="Proteomes" id="UP000601435"/>
    </source>
</evidence>
<protein>
    <submittedName>
        <fullName evidence="6">HfaB protein</fullName>
    </submittedName>
</protein>
<dbReference type="Gene3D" id="3.40.50.10610">
    <property type="entry name" value="ABC-type transport auxiliary lipoprotein component"/>
    <property type="match status" value="1"/>
</dbReference>
<sequence>MPAFRFGGLRVPHPAGDRFGQRGGEVMKRAFGKLRATAAVAGALIVAGCSTGPYPSKGVEPTFSFPVTDNQTPYSTCLASLRDVPGSNLPVFAVGEISDKTGQINYDENGHALTQGATEMMISALYKSGKARMVERFDLRIPLAEVRLAEQGRLSRSVEDYGQLPASDFVLVGALTELNYNIVSEGAQLFIKGIGGGARTVVINVALDVRVINSRNFSVPYVTSLQKQIYGFEVEANIFRFFGDTLVEFDAGRIQNEPLQLGVRSVVEMAVFQIMTDFLGLSSREMTKYRLLAGTAIIAGSALAGSQAMAFDRVDWSWTLDANTEIDTNVDVDVDIDPTGYLGLEKFQIHIGDLTATSNVSGIYNNQPSGEGQTIEVPLTLTLDGDVSTTGIGVDSFAGAEVTDEDDNVLASVSDTVSGAGINPGGNFDATADFVVSVEIPGEATSFDALTELPEVVSTATAVANNQSIETEVATEIHDGQYAFDAAEDPSLVDALGTLGGGLLFAHLEHQGINTGLSMALGLTTAATLGGLEKAQISATSTVDDILNASVDSAATAVANNMSVELDAVTSDDAYLLADVNQFAYADLTAMSSVSNVNVNNYTNLGALDRPLVSSVATA</sequence>
<evidence type="ECO:0000256" key="3">
    <source>
        <dbReference type="ARBA" id="ARBA00023136"/>
    </source>
</evidence>
<keyword evidence="3" id="KW-0472">Membrane</keyword>
<comment type="caution">
    <text evidence="6">The sequence shown here is derived from an EMBL/GenBank/DDBJ whole genome shotgun (WGS) entry which is preliminary data.</text>
</comment>
<proteinExistence type="predicted"/>
<keyword evidence="2" id="KW-0732">Signal</keyword>
<keyword evidence="1" id="KW-1003">Cell membrane</keyword>
<gene>
    <name evidence="6" type="primary">hfaB</name>
    <name evidence="6" type="ORF">SNEC2469_LOCUS24292</name>
</gene>
<name>A0A812ZAH8_9DINO</name>
<evidence type="ECO:0000313" key="6">
    <source>
        <dbReference type="EMBL" id="CAE7817937.1"/>
    </source>
</evidence>
<dbReference type="PANTHER" id="PTHR41164">
    <property type="entry name" value="CURLI PRODUCTION ASSEMBLY/TRANSPORT COMPONENT CSGG"/>
    <property type="match status" value="1"/>
</dbReference>
<keyword evidence="4" id="KW-0564">Palmitate</keyword>
<organism evidence="6 7">
    <name type="scientific">Symbiodinium necroappetens</name>
    <dbReference type="NCBI Taxonomy" id="1628268"/>
    <lineage>
        <taxon>Eukaryota</taxon>
        <taxon>Sar</taxon>
        <taxon>Alveolata</taxon>
        <taxon>Dinophyceae</taxon>
        <taxon>Suessiales</taxon>
        <taxon>Symbiodiniaceae</taxon>
        <taxon>Symbiodinium</taxon>
    </lineage>
</organism>
<keyword evidence="7" id="KW-1185">Reference proteome</keyword>
<dbReference type="Pfam" id="PF03783">
    <property type="entry name" value="CsgG"/>
    <property type="match status" value="1"/>
</dbReference>
<dbReference type="InterPro" id="IPR005534">
    <property type="entry name" value="Curli_assmbl/transp-comp_CsgG"/>
</dbReference>
<feature type="non-terminal residue" evidence="6">
    <location>
        <position position="619"/>
    </location>
</feature>
<reference evidence="6" key="1">
    <citation type="submission" date="2021-02" db="EMBL/GenBank/DDBJ databases">
        <authorList>
            <person name="Dougan E. K."/>
            <person name="Rhodes N."/>
            <person name="Thang M."/>
            <person name="Chan C."/>
        </authorList>
    </citation>
    <scope>NUCLEOTIDE SEQUENCE</scope>
</reference>
<dbReference type="OrthoDB" id="10423026at2759"/>
<evidence type="ECO:0000256" key="5">
    <source>
        <dbReference type="ARBA" id="ARBA00023288"/>
    </source>
</evidence>
<dbReference type="EMBL" id="CAJNJA010046532">
    <property type="protein sequence ID" value="CAE7817937.1"/>
    <property type="molecule type" value="Genomic_DNA"/>
</dbReference>
<evidence type="ECO:0000256" key="2">
    <source>
        <dbReference type="ARBA" id="ARBA00022729"/>
    </source>
</evidence>
<dbReference type="PANTHER" id="PTHR41164:SF1">
    <property type="entry name" value="CURLI PRODUCTION ASSEMBLY_TRANSPORT COMPONENT CSGG"/>
    <property type="match status" value="1"/>
</dbReference>
<accession>A0A812ZAH8</accession>
<keyword evidence="5" id="KW-0449">Lipoprotein</keyword>